<feature type="domain" description="F-box associated beta-propeller type 3" evidence="1">
    <location>
        <begin position="40"/>
        <end position="153"/>
    </location>
</feature>
<dbReference type="AlphaFoldDB" id="A0A9D4WAR1"/>
<keyword evidence="3" id="KW-1185">Reference proteome</keyword>
<dbReference type="Gramene" id="Psat06G0314800-T1">
    <property type="protein sequence ID" value="KAI5397216.1"/>
    <property type="gene ID" value="KIW84_063148"/>
</dbReference>
<dbReference type="InterPro" id="IPR017451">
    <property type="entry name" value="F-box-assoc_interact_dom"/>
</dbReference>
<organism evidence="2 3">
    <name type="scientific">Pisum sativum</name>
    <name type="common">Garden pea</name>
    <name type="synonym">Lathyrus oleraceus</name>
    <dbReference type="NCBI Taxonomy" id="3888"/>
    <lineage>
        <taxon>Eukaryota</taxon>
        <taxon>Viridiplantae</taxon>
        <taxon>Streptophyta</taxon>
        <taxon>Embryophyta</taxon>
        <taxon>Tracheophyta</taxon>
        <taxon>Spermatophyta</taxon>
        <taxon>Magnoliopsida</taxon>
        <taxon>eudicotyledons</taxon>
        <taxon>Gunneridae</taxon>
        <taxon>Pentapetalae</taxon>
        <taxon>rosids</taxon>
        <taxon>fabids</taxon>
        <taxon>Fabales</taxon>
        <taxon>Fabaceae</taxon>
        <taxon>Papilionoideae</taxon>
        <taxon>50 kb inversion clade</taxon>
        <taxon>NPAAA clade</taxon>
        <taxon>Hologalegina</taxon>
        <taxon>IRL clade</taxon>
        <taxon>Fabeae</taxon>
        <taxon>Lathyrus</taxon>
    </lineage>
</organism>
<dbReference type="InterPro" id="IPR013187">
    <property type="entry name" value="F-box-assoc_dom_typ3"/>
</dbReference>
<evidence type="ECO:0000313" key="3">
    <source>
        <dbReference type="Proteomes" id="UP001058974"/>
    </source>
</evidence>
<accession>A0A9D4WAR1</accession>
<dbReference type="Pfam" id="PF08268">
    <property type="entry name" value="FBA_3"/>
    <property type="match status" value="1"/>
</dbReference>
<gene>
    <name evidence="2" type="ORF">KIW84_063148</name>
</gene>
<protein>
    <recommendedName>
        <fullName evidence="1">F-box associated beta-propeller type 3 domain-containing protein</fullName>
    </recommendedName>
</protein>
<dbReference type="Proteomes" id="UP001058974">
    <property type="component" value="Chromosome 6"/>
</dbReference>
<evidence type="ECO:0000259" key="1">
    <source>
        <dbReference type="Pfam" id="PF08268"/>
    </source>
</evidence>
<proteinExistence type="predicted"/>
<name>A0A9D4WAR1_PEA</name>
<comment type="caution">
    <text evidence="2">The sequence shown here is derived from an EMBL/GenBank/DDBJ whole genome shotgun (WGS) entry which is preliminary data.</text>
</comment>
<dbReference type="EMBL" id="JAMSHJ010000006">
    <property type="protein sequence ID" value="KAI5397216.1"/>
    <property type="molecule type" value="Genomic_DNA"/>
</dbReference>
<dbReference type="NCBIfam" id="TIGR01640">
    <property type="entry name" value="F_box_assoc_1"/>
    <property type="match status" value="1"/>
</dbReference>
<evidence type="ECO:0000313" key="2">
    <source>
        <dbReference type="EMBL" id="KAI5397216.1"/>
    </source>
</evidence>
<reference evidence="2 3" key="1">
    <citation type="journal article" date="2022" name="Nat. Genet.">
        <title>Improved pea reference genome and pan-genome highlight genomic features and evolutionary characteristics.</title>
        <authorList>
            <person name="Yang T."/>
            <person name="Liu R."/>
            <person name="Luo Y."/>
            <person name="Hu S."/>
            <person name="Wang D."/>
            <person name="Wang C."/>
            <person name="Pandey M.K."/>
            <person name="Ge S."/>
            <person name="Xu Q."/>
            <person name="Li N."/>
            <person name="Li G."/>
            <person name="Huang Y."/>
            <person name="Saxena R.K."/>
            <person name="Ji Y."/>
            <person name="Li M."/>
            <person name="Yan X."/>
            <person name="He Y."/>
            <person name="Liu Y."/>
            <person name="Wang X."/>
            <person name="Xiang C."/>
            <person name="Varshney R.K."/>
            <person name="Ding H."/>
            <person name="Gao S."/>
            <person name="Zong X."/>
        </authorList>
    </citation>
    <scope>NUCLEOTIDE SEQUENCE [LARGE SCALE GENOMIC DNA]</scope>
    <source>
        <strain evidence="2 3">cv. Zhongwan 6</strain>
    </source>
</reference>
<sequence length="178" mass="19935">MISSPEIPTWPRIIFLYQPATKTATTSSQALNTCHLSFFYLVPHSPQSSAPSHPTQFRYPLTEILAQNSLYDGRLDTSVCNGILCFRLPNCVGILCNPSIRTLKILPPLKFSVISYTLGYDCNNYKVIALTKGIGKVHVHVHAFGTNSWRMIEDFPDPNFINYAPGTMFMHLAQILGE</sequence>